<sequence>MKFIKLLPILLLLLIPISFAQLAIGGNKVFDEFLLGVSAPQLDAYEAIDNLTGYTPNLIGNKVEVKYDIRIQTGWDRSDESVKPRTFSGTGSIHSVAMYTMYEYDVSAYTAIRQWLGDWLPGISKLRYPFISPFVISAVDIDCHGDGQIDKTVYRYKGEIVDSGFLNNIDEIIEPGYVAEN</sequence>
<gene>
    <name evidence="1" type="ORF">LCGC14_2054400</name>
</gene>
<protein>
    <submittedName>
        <fullName evidence="1">Uncharacterized protein</fullName>
    </submittedName>
</protein>
<proteinExistence type="predicted"/>
<organism evidence="1">
    <name type="scientific">marine sediment metagenome</name>
    <dbReference type="NCBI Taxonomy" id="412755"/>
    <lineage>
        <taxon>unclassified sequences</taxon>
        <taxon>metagenomes</taxon>
        <taxon>ecological metagenomes</taxon>
    </lineage>
</organism>
<name>A0A0F9EN69_9ZZZZ</name>
<comment type="caution">
    <text evidence="1">The sequence shown here is derived from an EMBL/GenBank/DDBJ whole genome shotgun (WGS) entry which is preliminary data.</text>
</comment>
<dbReference type="AlphaFoldDB" id="A0A0F9EN69"/>
<dbReference type="EMBL" id="LAZR01024337">
    <property type="protein sequence ID" value="KKL75489.1"/>
    <property type="molecule type" value="Genomic_DNA"/>
</dbReference>
<feature type="non-terminal residue" evidence="1">
    <location>
        <position position="181"/>
    </location>
</feature>
<evidence type="ECO:0000313" key="1">
    <source>
        <dbReference type="EMBL" id="KKL75489.1"/>
    </source>
</evidence>
<reference evidence="1" key="1">
    <citation type="journal article" date="2015" name="Nature">
        <title>Complex archaea that bridge the gap between prokaryotes and eukaryotes.</title>
        <authorList>
            <person name="Spang A."/>
            <person name="Saw J.H."/>
            <person name="Jorgensen S.L."/>
            <person name="Zaremba-Niedzwiedzka K."/>
            <person name="Martijn J."/>
            <person name="Lind A.E."/>
            <person name="van Eijk R."/>
            <person name="Schleper C."/>
            <person name="Guy L."/>
            <person name="Ettema T.J."/>
        </authorList>
    </citation>
    <scope>NUCLEOTIDE SEQUENCE</scope>
</reference>
<accession>A0A0F9EN69</accession>